<dbReference type="AlphaFoldDB" id="A0A1W1W1B9"/>
<dbReference type="Proteomes" id="UP000192569">
    <property type="component" value="Chromosome I"/>
</dbReference>
<evidence type="ECO:0000313" key="2">
    <source>
        <dbReference type="Proteomes" id="UP000192569"/>
    </source>
</evidence>
<proteinExistence type="predicted"/>
<evidence type="ECO:0000313" key="1">
    <source>
        <dbReference type="EMBL" id="SMB98894.1"/>
    </source>
</evidence>
<name>A0A1W1W1B9_9FIRM</name>
<evidence type="ECO:0008006" key="3">
    <source>
        <dbReference type="Google" id="ProtNLM"/>
    </source>
</evidence>
<sequence>MKSSYRHFLLVLICLVATGAVLTCGSIGVRIVKERIFADASWQVPVWALPQFLRPKPRIEKLYQACGHREEIPLPEGVDLRWVGKKELEILFPPQEGWTIRTEKNGRLVILKKVPGLCPQDAPKRHLAELDGRVAVYRGPIGSMGELERVLEVKVDALPRAWQERIRQGRAEFQSEEELLQALDSLEEYSADTR</sequence>
<keyword evidence="2" id="KW-1185">Reference proteome</keyword>
<gene>
    <name evidence="1" type="ORF">SAMN00808754_2610</name>
</gene>
<protein>
    <recommendedName>
        <fullName evidence="3">Bypass of forespore C C-terminal domain-containing protein</fullName>
    </recommendedName>
</protein>
<dbReference type="RefSeq" id="WP_084666268.1">
    <property type="nucleotide sequence ID" value="NZ_LT838272.1"/>
</dbReference>
<dbReference type="EMBL" id="LT838272">
    <property type="protein sequence ID" value="SMB98894.1"/>
    <property type="molecule type" value="Genomic_DNA"/>
</dbReference>
<reference evidence="1 2" key="1">
    <citation type="submission" date="2017-04" db="EMBL/GenBank/DDBJ databases">
        <authorList>
            <person name="Afonso C.L."/>
            <person name="Miller P.J."/>
            <person name="Scott M.A."/>
            <person name="Spackman E."/>
            <person name="Goraichik I."/>
            <person name="Dimitrov K.M."/>
            <person name="Suarez D.L."/>
            <person name="Swayne D.E."/>
        </authorList>
    </citation>
    <scope>NUCLEOTIDE SEQUENCE [LARGE SCALE GENOMIC DNA]</scope>
    <source>
        <strain evidence="1 2">ToBE</strain>
    </source>
</reference>
<dbReference type="STRING" id="698762.SAMN00808754_2610"/>
<accession>A0A1W1W1B9</accession>
<dbReference type="OrthoDB" id="2081260at2"/>
<organism evidence="1 2">
    <name type="scientific">Thermanaeromonas toyohensis ToBE</name>
    <dbReference type="NCBI Taxonomy" id="698762"/>
    <lineage>
        <taxon>Bacteria</taxon>
        <taxon>Bacillati</taxon>
        <taxon>Bacillota</taxon>
        <taxon>Clostridia</taxon>
        <taxon>Neomoorellales</taxon>
        <taxon>Neomoorellaceae</taxon>
        <taxon>Thermanaeromonas</taxon>
    </lineage>
</organism>